<dbReference type="OrthoDB" id="10062876at2759"/>
<keyword evidence="4 5" id="KW-0472">Membrane</keyword>
<dbReference type="Gene3D" id="1.20.1740.10">
    <property type="entry name" value="Amino acid/polyamine transporter I"/>
    <property type="match status" value="1"/>
</dbReference>
<dbReference type="GO" id="GO:0015179">
    <property type="term" value="F:L-amino acid transmembrane transporter activity"/>
    <property type="evidence" value="ECO:0007669"/>
    <property type="project" value="TreeGrafter"/>
</dbReference>
<dbReference type="PANTHER" id="PTHR11785">
    <property type="entry name" value="AMINO ACID TRANSPORTER"/>
    <property type="match status" value="1"/>
</dbReference>
<name>A0A2G8KLS5_STIJA</name>
<evidence type="ECO:0000256" key="1">
    <source>
        <dbReference type="ARBA" id="ARBA00004141"/>
    </source>
</evidence>
<keyword evidence="2 5" id="KW-0812">Transmembrane</keyword>
<keyword evidence="3 5" id="KW-1133">Transmembrane helix</keyword>
<comment type="subcellular location">
    <subcellularLocation>
        <location evidence="1">Membrane</location>
        <topology evidence="1">Multi-pass membrane protein</topology>
    </subcellularLocation>
</comment>
<evidence type="ECO:0000256" key="4">
    <source>
        <dbReference type="ARBA" id="ARBA00023136"/>
    </source>
</evidence>
<reference evidence="6 7" key="1">
    <citation type="journal article" date="2017" name="PLoS Biol.">
        <title>The sea cucumber genome provides insights into morphological evolution and visceral regeneration.</title>
        <authorList>
            <person name="Zhang X."/>
            <person name="Sun L."/>
            <person name="Yuan J."/>
            <person name="Sun Y."/>
            <person name="Gao Y."/>
            <person name="Zhang L."/>
            <person name="Li S."/>
            <person name="Dai H."/>
            <person name="Hamel J.F."/>
            <person name="Liu C."/>
            <person name="Yu Y."/>
            <person name="Liu S."/>
            <person name="Lin W."/>
            <person name="Guo K."/>
            <person name="Jin S."/>
            <person name="Xu P."/>
            <person name="Storey K.B."/>
            <person name="Huan P."/>
            <person name="Zhang T."/>
            <person name="Zhou Y."/>
            <person name="Zhang J."/>
            <person name="Lin C."/>
            <person name="Li X."/>
            <person name="Xing L."/>
            <person name="Huo D."/>
            <person name="Sun M."/>
            <person name="Wang L."/>
            <person name="Mercier A."/>
            <person name="Li F."/>
            <person name="Yang H."/>
            <person name="Xiang J."/>
        </authorList>
    </citation>
    <scope>NUCLEOTIDE SEQUENCE [LARGE SCALE GENOMIC DNA]</scope>
    <source>
        <strain evidence="6">Shaxun</strain>
        <tissue evidence="6">Muscle</tissue>
    </source>
</reference>
<evidence type="ECO:0000256" key="3">
    <source>
        <dbReference type="ARBA" id="ARBA00022989"/>
    </source>
</evidence>
<dbReference type="AlphaFoldDB" id="A0A2G8KLS5"/>
<accession>A0A2G8KLS5</accession>
<dbReference type="InterPro" id="IPR050598">
    <property type="entry name" value="AminoAcid_Transporter"/>
</dbReference>
<evidence type="ECO:0000256" key="2">
    <source>
        <dbReference type="ARBA" id="ARBA00022692"/>
    </source>
</evidence>
<organism evidence="6 7">
    <name type="scientific">Stichopus japonicus</name>
    <name type="common">Sea cucumber</name>
    <dbReference type="NCBI Taxonomy" id="307972"/>
    <lineage>
        <taxon>Eukaryota</taxon>
        <taxon>Metazoa</taxon>
        <taxon>Echinodermata</taxon>
        <taxon>Eleutherozoa</taxon>
        <taxon>Echinozoa</taxon>
        <taxon>Holothuroidea</taxon>
        <taxon>Aspidochirotacea</taxon>
        <taxon>Aspidochirotida</taxon>
        <taxon>Stichopodidae</taxon>
        <taxon>Apostichopus</taxon>
    </lineage>
</organism>
<dbReference type="EMBL" id="MRZV01000490">
    <property type="protein sequence ID" value="PIK48962.1"/>
    <property type="molecule type" value="Genomic_DNA"/>
</dbReference>
<protein>
    <submittedName>
        <fullName evidence="6">Putative cystine/glutamate transporter</fullName>
    </submittedName>
</protein>
<keyword evidence="7" id="KW-1185">Reference proteome</keyword>
<sequence>MKTNEPISDDSKVFLKRIIGIVPCIGFITGIVIGTSIFVSPTGILRGVNGSVGLAFIIWIVCAVLSLIGGLCYTELAAMFSKSGGEFTYIKEAFGPTLAYLRVWTVLMILSPADMAIQSLTVATYLTTPFLGQCTEAPYWSVRLIALCVFSNWRSKCTLGHADDSRSLYTLREGIWGIEV</sequence>
<gene>
    <name evidence="6" type="ORF">BSL78_14175</name>
</gene>
<proteinExistence type="predicted"/>
<dbReference type="PANTHER" id="PTHR11785:SF375">
    <property type="entry name" value="AMINO ACID TRANSPORTER"/>
    <property type="match status" value="1"/>
</dbReference>
<comment type="caution">
    <text evidence="6">The sequence shown here is derived from an EMBL/GenBank/DDBJ whole genome shotgun (WGS) entry which is preliminary data.</text>
</comment>
<feature type="transmembrane region" description="Helical" evidence="5">
    <location>
        <begin position="52"/>
        <end position="73"/>
    </location>
</feature>
<dbReference type="STRING" id="307972.A0A2G8KLS5"/>
<dbReference type="InterPro" id="IPR002293">
    <property type="entry name" value="AA/rel_permease1"/>
</dbReference>
<evidence type="ECO:0000313" key="7">
    <source>
        <dbReference type="Proteomes" id="UP000230750"/>
    </source>
</evidence>
<evidence type="ECO:0000313" key="6">
    <source>
        <dbReference type="EMBL" id="PIK48962.1"/>
    </source>
</evidence>
<evidence type="ECO:0000256" key="5">
    <source>
        <dbReference type="SAM" id="Phobius"/>
    </source>
</evidence>
<dbReference type="Pfam" id="PF13520">
    <property type="entry name" value="AA_permease_2"/>
    <property type="match status" value="1"/>
</dbReference>
<feature type="transmembrane region" description="Helical" evidence="5">
    <location>
        <begin position="21"/>
        <end position="40"/>
    </location>
</feature>
<dbReference type="Proteomes" id="UP000230750">
    <property type="component" value="Unassembled WGS sequence"/>
</dbReference>
<dbReference type="GO" id="GO:0016020">
    <property type="term" value="C:membrane"/>
    <property type="evidence" value="ECO:0007669"/>
    <property type="project" value="UniProtKB-SubCell"/>
</dbReference>